<evidence type="ECO:0000313" key="11">
    <source>
        <dbReference type="EMBL" id="HGK22973.1"/>
    </source>
</evidence>
<dbReference type="Pfam" id="PF00977">
    <property type="entry name" value="His_biosynth"/>
    <property type="match status" value="1"/>
</dbReference>
<comment type="pathway">
    <text evidence="3 9">Amino-acid biosynthesis; L-histidine biosynthesis; L-histidine from 5-phospho-alpha-D-ribose 1-diphosphate: step 4/9.</text>
</comment>
<dbReference type="SUPFAM" id="SSF51366">
    <property type="entry name" value="Ribulose-phoshate binding barrel"/>
    <property type="match status" value="1"/>
</dbReference>
<protein>
    <recommendedName>
        <fullName evidence="9">1-(5-phosphoribosyl)-5-[(5-phosphoribosylamino)methylideneamino] imidazole-4-carboxamide isomerase</fullName>
        <ecNumber evidence="9">5.3.1.16</ecNumber>
    </recommendedName>
    <alternativeName>
        <fullName evidence="9">Phosphoribosylformimino-5-aminoimidazole carboxamide ribotide isomerase</fullName>
    </alternativeName>
</protein>
<keyword evidence="5 9" id="KW-0963">Cytoplasm</keyword>
<keyword evidence="8 9" id="KW-0413">Isomerase</keyword>
<evidence type="ECO:0000256" key="2">
    <source>
        <dbReference type="ARBA" id="ARBA00004496"/>
    </source>
</evidence>
<dbReference type="Gene3D" id="3.20.20.70">
    <property type="entry name" value="Aldolase class I"/>
    <property type="match status" value="1"/>
</dbReference>
<proteinExistence type="inferred from homology"/>
<evidence type="ECO:0000256" key="10">
    <source>
        <dbReference type="RuleBase" id="RU003657"/>
    </source>
</evidence>
<dbReference type="GO" id="GO:0000162">
    <property type="term" value="P:L-tryptophan biosynthetic process"/>
    <property type="evidence" value="ECO:0007669"/>
    <property type="project" value="TreeGrafter"/>
</dbReference>
<dbReference type="PANTHER" id="PTHR43090">
    <property type="entry name" value="1-(5-PHOSPHORIBOSYL)-5-[(5-PHOSPHORIBOSYLAMINO)METHYLIDENEAMINO] IMIDAZOLE-4-CARBOXAMIDE ISOMERASE"/>
    <property type="match status" value="1"/>
</dbReference>
<dbReference type="EMBL" id="DTDV01000005">
    <property type="protein sequence ID" value="HGK22973.1"/>
    <property type="molecule type" value="Genomic_DNA"/>
</dbReference>
<comment type="similarity">
    <text evidence="4 9 10">Belongs to the HisA/HisF family.</text>
</comment>
<evidence type="ECO:0000256" key="5">
    <source>
        <dbReference type="ARBA" id="ARBA00022490"/>
    </source>
</evidence>
<dbReference type="GO" id="GO:0003949">
    <property type="term" value="F:1-(5-phosphoribosyl)-5-[(5-phosphoribosylamino)methylideneamino]imidazole-4-carboxamide isomerase activity"/>
    <property type="evidence" value="ECO:0007669"/>
    <property type="project" value="UniProtKB-UniRule"/>
</dbReference>
<evidence type="ECO:0000256" key="3">
    <source>
        <dbReference type="ARBA" id="ARBA00005133"/>
    </source>
</evidence>
<comment type="caution">
    <text evidence="11">The sequence shown here is derived from an EMBL/GenBank/DDBJ whole genome shotgun (WGS) entry which is preliminary data.</text>
</comment>
<dbReference type="EC" id="5.3.1.16" evidence="9"/>
<comment type="subcellular location">
    <subcellularLocation>
        <location evidence="2 9">Cytoplasm</location>
    </subcellularLocation>
</comment>
<evidence type="ECO:0000256" key="8">
    <source>
        <dbReference type="ARBA" id="ARBA00023235"/>
    </source>
</evidence>
<dbReference type="InterPro" id="IPR044524">
    <property type="entry name" value="Isoase_HisA-like"/>
</dbReference>
<dbReference type="UniPathway" id="UPA00031">
    <property type="reaction ID" value="UER00009"/>
</dbReference>
<feature type="active site" description="Proton acceptor" evidence="9">
    <location>
        <position position="8"/>
    </location>
</feature>
<dbReference type="RefSeq" id="WP_149123075.1">
    <property type="nucleotide sequence ID" value="NZ_VTFL01000005.1"/>
</dbReference>
<accession>A0A7V3ZHA5</accession>
<feature type="active site" description="Proton donor" evidence="9">
    <location>
        <position position="129"/>
    </location>
</feature>
<dbReference type="CDD" id="cd04732">
    <property type="entry name" value="HisA"/>
    <property type="match status" value="1"/>
</dbReference>
<keyword evidence="6 9" id="KW-0028">Amino-acid biosynthesis</keyword>
<dbReference type="AlphaFoldDB" id="A0A7V3ZHA5"/>
<dbReference type="GO" id="GO:0005737">
    <property type="term" value="C:cytoplasm"/>
    <property type="evidence" value="ECO:0007669"/>
    <property type="project" value="UniProtKB-SubCell"/>
</dbReference>
<dbReference type="InterPro" id="IPR011060">
    <property type="entry name" value="RibuloseP-bd_barrel"/>
</dbReference>
<name>A0A7V3ZHA5_DICTH</name>
<gene>
    <name evidence="9" type="primary">hisA</name>
    <name evidence="11" type="ORF">ENU78_00750</name>
</gene>
<dbReference type="HAMAP" id="MF_01014">
    <property type="entry name" value="HisA"/>
    <property type="match status" value="1"/>
</dbReference>
<keyword evidence="7 9" id="KW-0368">Histidine biosynthesis</keyword>
<sequence length="242" mass="27674">MLIIPAIDIYKHKVVRMETGKKEKIVLEFNNPLDLAKYWEEKGAKALHLIDLQSAIDANDESKSIVRDIVRSVSIPVEVGGGYRSREKIEEAISWGAWRVIVSSILGMELDYLLDLFSKYENKIIPSIDWYDGKVGIKGWQDFVEWRDIKRKLDLLKVREVIFTDISRDGTLKGVNLDNIKNFLSLHDYDVWIAGGISSIEDIIKIKDFSENTGRIKGIIIGRALLEGKINWEEAKRIIDAS</sequence>
<evidence type="ECO:0000256" key="7">
    <source>
        <dbReference type="ARBA" id="ARBA00023102"/>
    </source>
</evidence>
<dbReference type="InterPro" id="IPR013785">
    <property type="entry name" value="Aldolase_TIM"/>
</dbReference>
<organism evidence="11">
    <name type="scientific">Dictyoglomus thermophilum</name>
    <dbReference type="NCBI Taxonomy" id="14"/>
    <lineage>
        <taxon>Bacteria</taxon>
        <taxon>Pseudomonadati</taxon>
        <taxon>Dictyoglomota</taxon>
        <taxon>Dictyoglomia</taxon>
        <taxon>Dictyoglomales</taxon>
        <taxon>Dictyoglomaceae</taxon>
        <taxon>Dictyoglomus</taxon>
    </lineage>
</organism>
<dbReference type="InterPro" id="IPR006062">
    <property type="entry name" value="His_biosynth"/>
</dbReference>
<dbReference type="InterPro" id="IPR023016">
    <property type="entry name" value="HisA/PriA"/>
</dbReference>
<dbReference type="FunFam" id="3.20.20.70:FF:000009">
    <property type="entry name" value="1-(5-phosphoribosyl)-5-[(5-phosphoribosylamino)methylideneamino] imidazole-4-carboxamide isomerase"/>
    <property type="match status" value="1"/>
</dbReference>
<evidence type="ECO:0000256" key="4">
    <source>
        <dbReference type="ARBA" id="ARBA00009667"/>
    </source>
</evidence>
<comment type="catalytic activity">
    <reaction evidence="1 9">
        <text>1-(5-phospho-beta-D-ribosyl)-5-[(5-phospho-beta-D-ribosylamino)methylideneamino]imidazole-4-carboxamide = 5-[(5-phospho-1-deoxy-D-ribulos-1-ylimino)methylamino]-1-(5-phospho-beta-D-ribosyl)imidazole-4-carboxamide</text>
        <dbReference type="Rhea" id="RHEA:15469"/>
        <dbReference type="ChEBI" id="CHEBI:58435"/>
        <dbReference type="ChEBI" id="CHEBI:58525"/>
        <dbReference type="EC" id="5.3.1.16"/>
    </reaction>
</comment>
<reference evidence="11" key="1">
    <citation type="journal article" date="2020" name="mSystems">
        <title>Genome- and Community-Level Interaction Insights into Carbon Utilization and Element Cycling Functions of Hydrothermarchaeota in Hydrothermal Sediment.</title>
        <authorList>
            <person name="Zhou Z."/>
            <person name="Liu Y."/>
            <person name="Xu W."/>
            <person name="Pan J."/>
            <person name="Luo Z.H."/>
            <person name="Li M."/>
        </authorList>
    </citation>
    <scope>NUCLEOTIDE SEQUENCE [LARGE SCALE GENOMIC DNA]</scope>
    <source>
        <strain evidence="11">SpSt-70</strain>
    </source>
</reference>
<dbReference type="PANTHER" id="PTHR43090:SF2">
    <property type="entry name" value="1-(5-PHOSPHORIBOSYL)-5-[(5-PHOSPHORIBOSYLAMINO)METHYLIDENEAMINO] IMIDAZOLE-4-CARBOXAMIDE ISOMERASE"/>
    <property type="match status" value="1"/>
</dbReference>
<dbReference type="GO" id="GO:0000105">
    <property type="term" value="P:L-histidine biosynthetic process"/>
    <property type="evidence" value="ECO:0007669"/>
    <property type="project" value="UniProtKB-UniRule"/>
</dbReference>
<evidence type="ECO:0000256" key="1">
    <source>
        <dbReference type="ARBA" id="ARBA00000901"/>
    </source>
</evidence>
<evidence type="ECO:0000256" key="6">
    <source>
        <dbReference type="ARBA" id="ARBA00022605"/>
    </source>
</evidence>
<evidence type="ECO:0000256" key="9">
    <source>
        <dbReference type="HAMAP-Rule" id="MF_01014"/>
    </source>
</evidence>